<dbReference type="FunFam" id="3.20.20.70:FF:000038">
    <property type="entry name" value="Hydroxymethylglutaryl-CoA lyase, mitochondrial"/>
    <property type="match status" value="1"/>
</dbReference>
<dbReference type="PANTHER" id="PTHR42738:SF7">
    <property type="entry name" value="HYDROXYMETHYLGLUTARYL-COA LYASE"/>
    <property type="match status" value="1"/>
</dbReference>
<dbReference type="SUPFAM" id="SSF51569">
    <property type="entry name" value="Aldolase"/>
    <property type="match status" value="1"/>
</dbReference>
<dbReference type="GO" id="GO:0046951">
    <property type="term" value="P:ketone body biosynthetic process"/>
    <property type="evidence" value="ECO:0007669"/>
    <property type="project" value="TreeGrafter"/>
</dbReference>
<evidence type="ECO:0000259" key="7">
    <source>
        <dbReference type="PROSITE" id="PS50991"/>
    </source>
</evidence>
<dbReference type="GO" id="GO:0006552">
    <property type="term" value="P:L-leucine catabolic process"/>
    <property type="evidence" value="ECO:0007669"/>
    <property type="project" value="TreeGrafter"/>
</dbReference>
<comment type="catalytic activity">
    <reaction evidence="6">
        <text>(3S)-3-hydroxy-3-methylglutaryl-CoA = acetoacetate + acetyl-CoA</text>
        <dbReference type="Rhea" id="RHEA:24404"/>
        <dbReference type="ChEBI" id="CHEBI:13705"/>
        <dbReference type="ChEBI" id="CHEBI:43074"/>
        <dbReference type="ChEBI" id="CHEBI:57288"/>
        <dbReference type="EC" id="4.1.3.4"/>
    </reaction>
</comment>
<protein>
    <recommendedName>
        <fullName evidence="3">hydroxymethylglutaryl-CoA lyase</fullName>
        <ecNumber evidence="3">4.1.3.4</ecNumber>
    </recommendedName>
</protein>
<evidence type="ECO:0000256" key="6">
    <source>
        <dbReference type="ARBA" id="ARBA00049877"/>
    </source>
</evidence>
<dbReference type="Gene3D" id="3.20.20.70">
    <property type="entry name" value="Aldolase class I"/>
    <property type="match status" value="1"/>
</dbReference>
<dbReference type="GO" id="GO:0004419">
    <property type="term" value="F:hydroxymethylglutaryl-CoA lyase activity"/>
    <property type="evidence" value="ECO:0007669"/>
    <property type="project" value="UniProtKB-EC"/>
</dbReference>
<dbReference type="InterPro" id="IPR013785">
    <property type="entry name" value="Aldolase_TIM"/>
</dbReference>
<dbReference type="AlphaFoldDB" id="A0A8J5FEE0"/>
<reference evidence="8 9" key="1">
    <citation type="submission" date="2020-08" db="EMBL/GenBank/DDBJ databases">
        <title>Plant Genome Project.</title>
        <authorList>
            <person name="Zhang R.-G."/>
        </authorList>
    </citation>
    <scope>NUCLEOTIDE SEQUENCE [LARGE SCALE GENOMIC DNA]</scope>
    <source>
        <tissue evidence="8">Rhizome</tissue>
    </source>
</reference>
<comment type="pathway">
    <text evidence="1">Metabolic intermediate metabolism; (S)-3-hydroxy-3-methylglutaryl-CoA degradation; acetoacetate from (S)-3-hydroxy-3-methylglutaryl-CoA: step 1/1.</text>
</comment>
<gene>
    <name evidence="8" type="ORF">ZIOFF_055019</name>
</gene>
<name>A0A8J5FEE0_ZINOF</name>
<dbReference type="InterPro" id="IPR043594">
    <property type="entry name" value="HMGL"/>
</dbReference>
<dbReference type="PROSITE" id="PS50991">
    <property type="entry name" value="PYR_CT"/>
    <property type="match status" value="1"/>
</dbReference>
<dbReference type="Proteomes" id="UP000734854">
    <property type="component" value="Unassembled WGS sequence"/>
</dbReference>
<proteinExistence type="inferred from homology"/>
<sequence length="420" mass="44464">MLSSNIFSKCGRWTTFFSIAFSPISNLTSSSKMPTLQDPLSLDSIPRSSDLGRLQRNTSKVTKMDLGTCLTETRGCSRSNTSKNNLTSNVGTLCGQDHNNYVLVEAVPQFSHILKGMPRFVKIVEVGPRDGLQNEKLIIPTPVKVELIQKLVSSGLSVIEATSFVSPKWVPQLADARDVMQSIPLIPGVKFPVLTPNLKGFEAAIASGAKEVAVFASASESFSVSNINCSIEESLERYHKVVSAAKDLAIPVRGYVSCVVGCPVEGPVPPKKVAHVAKRLYDIGCYEISLGDTIGVGTPGTVSPMLDAVMSVIPVDKLAVHFHDTYGQSLANIFAALQMGISVIDCSVAGLGGCPYAKGASGNVATEDVVYMLNGLGVTTNVDLGKLMVAGDFISKHLGRQSGSKVAIALSRVTAGASKM</sequence>
<dbReference type="PANTHER" id="PTHR42738">
    <property type="entry name" value="HYDROXYMETHYLGLUTARYL-COA LYASE"/>
    <property type="match status" value="1"/>
</dbReference>
<accession>A0A8J5FEE0</accession>
<evidence type="ECO:0000256" key="2">
    <source>
        <dbReference type="ARBA" id="ARBA00009405"/>
    </source>
</evidence>
<dbReference type="GO" id="GO:0046872">
    <property type="term" value="F:metal ion binding"/>
    <property type="evidence" value="ECO:0007669"/>
    <property type="project" value="UniProtKB-KW"/>
</dbReference>
<organism evidence="8 9">
    <name type="scientific">Zingiber officinale</name>
    <name type="common">Ginger</name>
    <name type="synonym">Amomum zingiber</name>
    <dbReference type="NCBI Taxonomy" id="94328"/>
    <lineage>
        <taxon>Eukaryota</taxon>
        <taxon>Viridiplantae</taxon>
        <taxon>Streptophyta</taxon>
        <taxon>Embryophyta</taxon>
        <taxon>Tracheophyta</taxon>
        <taxon>Spermatophyta</taxon>
        <taxon>Magnoliopsida</taxon>
        <taxon>Liliopsida</taxon>
        <taxon>Zingiberales</taxon>
        <taxon>Zingiberaceae</taxon>
        <taxon>Zingiber</taxon>
    </lineage>
</organism>
<dbReference type="EC" id="4.1.3.4" evidence="3"/>
<dbReference type="NCBIfam" id="NF004283">
    <property type="entry name" value="PRK05692.1"/>
    <property type="match status" value="1"/>
</dbReference>
<dbReference type="PROSITE" id="PS01062">
    <property type="entry name" value="HMG_COA_LYASE"/>
    <property type="match status" value="1"/>
</dbReference>
<keyword evidence="5" id="KW-0456">Lyase</keyword>
<evidence type="ECO:0000256" key="5">
    <source>
        <dbReference type="ARBA" id="ARBA00023239"/>
    </source>
</evidence>
<dbReference type="InterPro" id="IPR000138">
    <property type="entry name" value="HMG_CoA_lyase_AS"/>
</dbReference>
<evidence type="ECO:0000256" key="3">
    <source>
        <dbReference type="ARBA" id="ARBA00012910"/>
    </source>
</evidence>
<evidence type="ECO:0000256" key="4">
    <source>
        <dbReference type="ARBA" id="ARBA00022723"/>
    </source>
</evidence>
<evidence type="ECO:0000313" key="8">
    <source>
        <dbReference type="EMBL" id="KAG6486444.1"/>
    </source>
</evidence>
<dbReference type="InterPro" id="IPR000891">
    <property type="entry name" value="PYR_CT"/>
</dbReference>
<comment type="similarity">
    <text evidence="2">Belongs to the HMG-CoA lyase family.</text>
</comment>
<dbReference type="Pfam" id="PF00682">
    <property type="entry name" value="HMGL-like"/>
    <property type="match status" value="1"/>
</dbReference>
<keyword evidence="9" id="KW-1185">Reference proteome</keyword>
<dbReference type="EMBL" id="JACMSC010000015">
    <property type="protein sequence ID" value="KAG6486444.1"/>
    <property type="molecule type" value="Genomic_DNA"/>
</dbReference>
<keyword evidence="4" id="KW-0479">Metal-binding</keyword>
<dbReference type="CDD" id="cd07938">
    <property type="entry name" value="DRE_TIM_HMGL"/>
    <property type="match status" value="1"/>
</dbReference>
<feature type="domain" description="Pyruvate carboxyltransferase" evidence="7">
    <location>
        <begin position="121"/>
        <end position="388"/>
    </location>
</feature>
<evidence type="ECO:0000313" key="9">
    <source>
        <dbReference type="Proteomes" id="UP000734854"/>
    </source>
</evidence>
<comment type="caution">
    <text evidence="8">The sequence shown here is derived from an EMBL/GenBank/DDBJ whole genome shotgun (WGS) entry which is preliminary data.</text>
</comment>
<dbReference type="UniPathway" id="UPA00896">
    <property type="reaction ID" value="UER00863"/>
</dbReference>
<evidence type="ECO:0000256" key="1">
    <source>
        <dbReference type="ARBA" id="ARBA00005143"/>
    </source>
</evidence>